<dbReference type="EMBL" id="JACXZA010000002">
    <property type="protein sequence ID" value="MBD3919340.1"/>
    <property type="molecule type" value="Genomic_DNA"/>
</dbReference>
<sequence>MRRAAASVTIVTILLLLTGCWDRLPLRDLQMIDVIGIDQDEKEQGVTVDLIVTSLKGAGKGQGEPIAERTTLKGPSVIEAVGKTEYMDQGPFLAVNTRAFLMSESFASDKPVEEFKFLLHAPYTSINTPVIVYAGKMVELVNNKSSNRQAPIEKLHNFIKSLNSNGVINNISMHEFISSADEPLEDYPLPVVRYHESKFQIEGAMLFHSGRYAGKQITNEQLRMLMFMLGVDQGRQRITGSVSDSKSGLQDITYGFSVKNVRRSVHTQKGTDRLPMVTIRVRLNINVFDIGDNIDTLKPNYAVVMEKLLGKQFEQEAAGMIRTAQQANCDVLGIGKHIKAFHPKLWKSLDWRKDYPNITIAPKFDIQILNTDGFEQFQ</sequence>
<evidence type="ECO:0000259" key="8">
    <source>
        <dbReference type="Pfam" id="PF05504"/>
    </source>
</evidence>
<accession>A0ABR8MTQ6</accession>
<keyword evidence="11" id="KW-1185">Reference proteome</keyword>
<evidence type="ECO:0000313" key="10">
    <source>
        <dbReference type="EMBL" id="MBD3919340.1"/>
    </source>
</evidence>
<evidence type="ECO:0000256" key="7">
    <source>
        <dbReference type="ARBA" id="ARBA00023288"/>
    </source>
</evidence>
<evidence type="ECO:0000313" key="11">
    <source>
        <dbReference type="Proteomes" id="UP000609346"/>
    </source>
</evidence>
<keyword evidence="5" id="KW-0472">Membrane</keyword>
<name>A0ABR8MTQ6_9BACL</name>
<protein>
    <submittedName>
        <fullName evidence="10">Ger(X)C family spore germination protein</fullName>
    </submittedName>
</protein>
<evidence type="ECO:0000256" key="2">
    <source>
        <dbReference type="ARBA" id="ARBA00007886"/>
    </source>
</evidence>
<organism evidence="10 11">
    <name type="scientific">Paenibacillus terricola</name>
    <dbReference type="NCBI Taxonomy" id="2763503"/>
    <lineage>
        <taxon>Bacteria</taxon>
        <taxon>Bacillati</taxon>
        <taxon>Bacillota</taxon>
        <taxon>Bacilli</taxon>
        <taxon>Bacillales</taxon>
        <taxon>Paenibacillaceae</taxon>
        <taxon>Paenibacillus</taxon>
    </lineage>
</organism>
<comment type="caution">
    <text evidence="10">The sequence shown here is derived from an EMBL/GenBank/DDBJ whole genome shotgun (WGS) entry which is preliminary data.</text>
</comment>
<evidence type="ECO:0000256" key="6">
    <source>
        <dbReference type="ARBA" id="ARBA00023139"/>
    </source>
</evidence>
<keyword evidence="7" id="KW-0449">Lipoprotein</keyword>
<evidence type="ECO:0000256" key="1">
    <source>
        <dbReference type="ARBA" id="ARBA00004635"/>
    </source>
</evidence>
<comment type="subcellular location">
    <subcellularLocation>
        <location evidence="1">Membrane</location>
        <topology evidence="1">Lipid-anchor</topology>
    </subcellularLocation>
</comment>
<dbReference type="PANTHER" id="PTHR35789:SF1">
    <property type="entry name" value="SPORE GERMINATION PROTEIN B3"/>
    <property type="match status" value="1"/>
</dbReference>
<proteinExistence type="inferred from homology"/>
<dbReference type="Proteomes" id="UP000609346">
    <property type="component" value="Unassembled WGS sequence"/>
</dbReference>
<keyword evidence="4" id="KW-0732">Signal</keyword>
<comment type="similarity">
    <text evidence="2">Belongs to the GerABKC lipoprotein family.</text>
</comment>
<dbReference type="InterPro" id="IPR038501">
    <property type="entry name" value="Spore_GerAC_C_sf"/>
</dbReference>
<evidence type="ECO:0000256" key="3">
    <source>
        <dbReference type="ARBA" id="ARBA00022544"/>
    </source>
</evidence>
<dbReference type="InterPro" id="IPR046953">
    <property type="entry name" value="Spore_GerAC-like_C"/>
</dbReference>
<evidence type="ECO:0000256" key="4">
    <source>
        <dbReference type="ARBA" id="ARBA00022729"/>
    </source>
</evidence>
<evidence type="ECO:0000259" key="9">
    <source>
        <dbReference type="Pfam" id="PF25198"/>
    </source>
</evidence>
<dbReference type="Pfam" id="PF25198">
    <property type="entry name" value="Spore_GerAC_N"/>
    <property type="match status" value="1"/>
</dbReference>
<dbReference type="NCBIfam" id="TIGR02887">
    <property type="entry name" value="spore_ger_x_C"/>
    <property type="match status" value="1"/>
</dbReference>
<dbReference type="Gene3D" id="3.30.300.210">
    <property type="entry name" value="Nutrient germinant receptor protein C, domain 3"/>
    <property type="match status" value="1"/>
</dbReference>
<gene>
    <name evidence="10" type="ORF">H8B09_11290</name>
</gene>
<dbReference type="PANTHER" id="PTHR35789">
    <property type="entry name" value="SPORE GERMINATION PROTEIN B3"/>
    <property type="match status" value="1"/>
</dbReference>
<evidence type="ECO:0000256" key="5">
    <source>
        <dbReference type="ARBA" id="ARBA00023136"/>
    </source>
</evidence>
<reference evidence="10 11" key="1">
    <citation type="submission" date="2020-09" db="EMBL/GenBank/DDBJ databases">
        <title>Paenibacillus sp. strain PR3 16S rRNA gene Genome sequencing and assembly.</title>
        <authorList>
            <person name="Kim J."/>
        </authorList>
    </citation>
    <scope>NUCLEOTIDE SEQUENCE [LARGE SCALE GENOMIC DNA]</scope>
    <source>
        <strain evidence="10 11">PR3</strain>
    </source>
</reference>
<dbReference type="InterPro" id="IPR057336">
    <property type="entry name" value="GerAC_N"/>
</dbReference>
<dbReference type="InterPro" id="IPR008844">
    <property type="entry name" value="Spore_GerAC-like"/>
</dbReference>
<keyword evidence="3" id="KW-0309">Germination</keyword>
<feature type="domain" description="Spore germination GerAC-like C-terminal" evidence="8">
    <location>
        <begin position="202"/>
        <end position="371"/>
    </location>
</feature>
<dbReference type="Pfam" id="PF05504">
    <property type="entry name" value="Spore_GerAC"/>
    <property type="match status" value="1"/>
</dbReference>
<dbReference type="RefSeq" id="WP_191203595.1">
    <property type="nucleotide sequence ID" value="NZ_JACXZA010000002.1"/>
</dbReference>
<feature type="domain" description="Spore germination protein N-terminal" evidence="9">
    <location>
        <begin position="22"/>
        <end position="193"/>
    </location>
</feature>
<dbReference type="PROSITE" id="PS51257">
    <property type="entry name" value="PROKAR_LIPOPROTEIN"/>
    <property type="match status" value="1"/>
</dbReference>
<keyword evidence="6" id="KW-0564">Palmitate</keyword>